<proteinExistence type="predicted"/>
<dbReference type="EMBL" id="AP014961">
    <property type="protein sequence ID" value="BAS92290.1"/>
    <property type="molecule type" value="Genomic_DNA"/>
</dbReference>
<reference evidence="1 2" key="2">
    <citation type="journal article" date="2013" name="Plant Cell Physiol.">
        <title>Rice Annotation Project Database (RAP-DB): an integrative and interactive database for rice genomics.</title>
        <authorList>
            <person name="Sakai H."/>
            <person name="Lee S.S."/>
            <person name="Tanaka T."/>
            <person name="Numa H."/>
            <person name="Kim J."/>
            <person name="Kawahara Y."/>
            <person name="Wakimoto H."/>
            <person name="Yang C.C."/>
            <person name="Iwamoto M."/>
            <person name="Abe T."/>
            <person name="Yamada Y."/>
            <person name="Muto A."/>
            <person name="Inokuchi H."/>
            <person name="Ikemura T."/>
            <person name="Matsumoto T."/>
            <person name="Sasaki T."/>
            <person name="Itoh T."/>
        </authorList>
    </citation>
    <scope>NUCLEOTIDE SEQUENCE [LARGE SCALE GENOMIC DNA]</scope>
    <source>
        <strain evidence="2">cv. Nipponbare</strain>
    </source>
</reference>
<dbReference type="PaxDb" id="39947-A0A0P0WI09"/>
<name>A0A0P0WI09_ORYSJ</name>
<gene>
    <name evidence="1" type="ordered locus">Os05g0149701</name>
    <name evidence="1" type="ORF">OSNPB_050149701</name>
</gene>
<dbReference type="InParanoid" id="A0A0P0WI09"/>
<sequence>MAKVFIIHLFSTCSIINNAIFSETNPHGIKIISIKQKFRLFLPFKPVLCQFLNSIANGSIFSCAPSYKNLEWHQLPYSSVGAP</sequence>
<reference evidence="1 2" key="3">
    <citation type="journal article" date="2013" name="Rice">
        <title>Improvement of the Oryza sativa Nipponbare reference genome using next generation sequence and optical map data.</title>
        <authorList>
            <person name="Kawahara Y."/>
            <person name="de la Bastide M."/>
            <person name="Hamilton J.P."/>
            <person name="Kanamori H."/>
            <person name="McCombie W.R."/>
            <person name="Ouyang S."/>
            <person name="Schwartz D.C."/>
            <person name="Tanaka T."/>
            <person name="Wu J."/>
            <person name="Zhou S."/>
            <person name="Childs K.L."/>
            <person name="Davidson R.M."/>
            <person name="Lin H."/>
            <person name="Quesada-Ocampo L."/>
            <person name="Vaillancourt B."/>
            <person name="Sakai H."/>
            <person name="Lee S.S."/>
            <person name="Kim J."/>
            <person name="Numa H."/>
            <person name="Itoh T."/>
            <person name="Buell C.R."/>
            <person name="Matsumoto T."/>
        </authorList>
    </citation>
    <scope>NUCLEOTIDE SEQUENCE [LARGE SCALE GENOMIC DNA]</scope>
    <source>
        <strain evidence="2">cv. Nipponbare</strain>
    </source>
</reference>
<reference evidence="2" key="1">
    <citation type="journal article" date="2005" name="Nature">
        <title>The map-based sequence of the rice genome.</title>
        <authorList>
            <consortium name="International rice genome sequencing project (IRGSP)"/>
            <person name="Matsumoto T."/>
            <person name="Wu J."/>
            <person name="Kanamori H."/>
            <person name="Katayose Y."/>
            <person name="Fujisawa M."/>
            <person name="Namiki N."/>
            <person name="Mizuno H."/>
            <person name="Yamamoto K."/>
            <person name="Antonio B.A."/>
            <person name="Baba T."/>
            <person name="Sakata K."/>
            <person name="Nagamura Y."/>
            <person name="Aoki H."/>
            <person name="Arikawa K."/>
            <person name="Arita K."/>
            <person name="Bito T."/>
            <person name="Chiden Y."/>
            <person name="Fujitsuka N."/>
            <person name="Fukunaka R."/>
            <person name="Hamada M."/>
            <person name="Harada C."/>
            <person name="Hayashi A."/>
            <person name="Hijishita S."/>
            <person name="Honda M."/>
            <person name="Hosokawa S."/>
            <person name="Ichikawa Y."/>
            <person name="Idonuma A."/>
            <person name="Iijima M."/>
            <person name="Ikeda M."/>
            <person name="Ikeno M."/>
            <person name="Ito K."/>
            <person name="Ito S."/>
            <person name="Ito T."/>
            <person name="Ito Y."/>
            <person name="Ito Y."/>
            <person name="Iwabuchi A."/>
            <person name="Kamiya K."/>
            <person name="Karasawa W."/>
            <person name="Kurita K."/>
            <person name="Katagiri S."/>
            <person name="Kikuta A."/>
            <person name="Kobayashi H."/>
            <person name="Kobayashi N."/>
            <person name="Machita K."/>
            <person name="Maehara T."/>
            <person name="Masukawa M."/>
            <person name="Mizubayashi T."/>
            <person name="Mukai Y."/>
            <person name="Nagasaki H."/>
            <person name="Nagata Y."/>
            <person name="Naito S."/>
            <person name="Nakashima M."/>
            <person name="Nakama Y."/>
            <person name="Nakamichi Y."/>
            <person name="Nakamura M."/>
            <person name="Meguro A."/>
            <person name="Negishi M."/>
            <person name="Ohta I."/>
            <person name="Ohta T."/>
            <person name="Okamoto M."/>
            <person name="Ono N."/>
            <person name="Saji S."/>
            <person name="Sakaguchi M."/>
            <person name="Sakai K."/>
            <person name="Shibata M."/>
            <person name="Shimokawa T."/>
            <person name="Song J."/>
            <person name="Takazaki Y."/>
            <person name="Terasawa K."/>
            <person name="Tsugane M."/>
            <person name="Tsuji K."/>
            <person name="Ueda S."/>
            <person name="Waki K."/>
            <person name="Yamagata H."/>
            <person name="Yamamoto M."/>
            <person name="Yamamoto S."/>
            <person name="Yamane H."/>
            <person name="Yoshiki S."/>
            <person name="Yoshihara R."/>
            <person name="Yukawa K."/>
            <person name="Zhong H."/>
            <person name="Yano M."/>
            <person name="Yuan Q."/>
            <person name="Ouyang S."/>
            <person name="Liu J."/>
            <person name="Jones K.M."/>
            <person name="Gansberger K."/>
            <person name="Moffat K."/>
            <person name="Hill J."/>
            <person name="Bera J."/>
            <person name="Fadrosh D."/>
            <person name="Jin S."/>
            <person name="Johri S."/>
            <person name="Kim M."/>
            <person name="Overton L."/>
            <person name="Reardon M."/>
            <person name="Tsitrin T."/>
            <person name="Vuong H."/>
            <person name="Weaver B."/>
            <person name="Ciecko A."/>
            <person name="Tallon L."/>
            <person name="Jackson J."/>
            <person name="Pai G."/>
            <person name="Aken S.V."/>
            <person name="Utterback T."/>
            <person name="Reidmuller S."/>
            <person name="Feldblyum T."/>
            <person name="Hsiao J."/>
            <person name="Zismann V."/>
            <person name="Iobst S."/>
            <person name="de Vazeille A.R."/>
            <person name="Buell C.R."/>
            <person name="Ying K."/>
            <person name="Li Y."/>
            <person name="Lu T."/>
            <person name="Huang Y."/>
            <person name="Zhao Q."/>
            <person name="Feng Q."/>
            <person name="Zhang L."/>
            <person name="Zhu J."/>
            <person name="Weng Q."/>
            <person name="Mu J."/>
            <person name="Lu Y."/>
            <person name="Fan D."/>
            <person name="Liu Y."/>
            <person name="Guan J."/>
            <person name="Zhang Y."/>
            <person name="Yu S."/>
            <person name="Liu X."/>
            <person name="Zhang Y."/>
            <person name="Hong G."/>
            <person name="Han B."/>
            <person name="Choisne N."/>
            <person name="Demange N."/>
            <person name="Orjeda G."/>
            <person name="Samain S."/>
            <person name="Cattolico L."/>
            <person name="Pelletier E."/>
            <person name="Couloux A."/>
            <person name="Segurens B."/>
            <person name="Wincker P."/>
            <person name="D'Hont A."/>
            <person name="Scarpelli C."/>
            <person name="Weissenbach J."/>
            <person name="Salanoubat M."/>
            <person name="Quetier F."/>
            <person name="Yu Y."/>
            <person name="Kim H.R."/>
            <person name="Rambo T."/>
            <person name="Currie J."/>
            <person name="Collura K."/>
            <person name="Luo M."/>
            <person name="Yang T."/>
            <person name="Ammiraju J.S.S."/>
            <person name="Engler F."/>
            <person name="Soderlund C."/>
            <person name="Wing R.A."/>
            <person name="Palmer L.E."/>
            <person name="de la Bastide M."/>
            <person name="Spiegel L."/>
            <person name="Nascimento L."/>
            <person name="Zutavern T."/>
            <person name="O'Shaughnessy A."/>
            <person name="Dike S."/>
            <person name="Dedhia N."/>
            <person name="Preston R."/>
            <person name="Balija V."/>
            <person name="McCombie W.R."/>
            <person name="Chow T."/>
            <person name="Chen H."/>
            <person name="Chung M."/>
            <person name="Chen C."/>
            <person name="Shaw J."/>
            <person name="Wu H."/>
            <person name="Hsiao K."/>
            <person name="Chao Y."/>
            <person name="Chu M."/>
            <person name="Cheng C."/>
            <person name="Hour A."/>
            <person name="Lee P."/>
            <person name="Lin S."/>
            <person name="Lin Y."/>
            <person name="Liou J."/>
            <person name="Liu S."/>
            <person name="Hsing Y."/>
            <person name="Raghuvanshi S."/>
            <person name="Mohanty A."/>
            <person name="Bharti A.K."/>
            <person name="Gaur A."/>
            <person name="Gupta V."/>
            <person name="Kumar D."/>
            <person name="Ravi V."/>
            <person name="Vij S."/>
            <person name="Kapur A."/>
            <person name="Khurana P."/>
            <person name="Khurana P."/>
            <person name="Khurana J.P."/>
            <person name="Tyagi A.K."/>
            <person name="Gaikwad K."/>
            <person name="Singh A."/>
            <person name="Dalal V."/>
            <person name="Srivastava S."/>
            <person name="Dixit A."/>
            <person name="Pal A.K."/>
            <person name="Ghazi I.A."/>
            <person name="Yadav M."/>
            <person name="Pandit A."/>
            <person name="Bhargava A."/>
            <person name="Sureshbabu K."/>
            <person name="Batra K."/>
            <person name="Sharma T.R."/>
            <person name="Mohapatra T."/>
            <person name="Singh N.K."/>
            <person name="Messing J."/>
            <person name="Nelson A.B."/>
            <person name="Fuks G."/>
            <person name="Kavchok S."/>
            <person name="Keizer G."/>
            <person name="Linton E."/>
            <person name="Llaca V."/>
            <person name="Song R."/>
            <person name="Tanyolac B."/>
            <person name="Young S."/>
            <person name="Ho-Il K."/>
            <person name="Hahn J.H."/>
            <person name="Sangsakoo G."/>
            <person name="Vanavichit A."/>
            <person name="de Mattos Luiz.A.T."/>
            <person name="Zimmer P.D."/>
            <person name="Malone G."/>
            <person name="Dellagostin O."/>
            <person name="de Oliveira A.C."/>
            <person name="Bevan M."/>
            <person name="Bancroft I."/>
            <person name="Minx P."/>
            <person name="Cordum H."/>
            <person name="Wilson R."/>
            <person name="Cheng Z."/>
            <person name="Jin W."/>
            <person name="Jiang J."/>
            <person name="Leong S.A."/>
            <person name="Iwama H."/>
            <person name="Gojobori T."/>
            <person name="Itoh T."/>
            <person name="Niimura Y."/>
            <person name="Fujii Y."/>
            <person name="Habara T."/>
            <person name="Sakai H."/>
            <person name="Sato Y."/>
            <person name="Wilson G."/>
            <person name="Kumar K."/>
            <person name="McCouch S."/>
            <person name="Juretic N."/>
            <person name="Hoen D."/>
            <person name="Wright S."/>
            <person name="Bruskiewich R."/>
            <person name="Bureau T."/>
            <person name="Miyao A."/>
            <person name="Hirochika H."/>
            <person name="Nishikawa T."/>
            <person name="Kadowaki K."/>
            <person name="Sugiura M."/>
            <person name="Burr B."/>
            <person name="Sasaki T."/>
        </authorList>
    </citation>
    <scope>NUCLEOTIDE SEQUENCE [LARGE SCALE GENOMIC DNA]</scope>
    <source>
        <strain evidence="2">cv. Nipponbare</strain>
    </source>
</reference>
<dbReference type="AlphaFoldDB" id="A0A0P0WI09"/>
<accession>A0A0P0WI09</accession>
<dbReference type="Proteomes" id="UP000059680">
    <property type="component" value="Chromosome 5"/>
</dbReference>
<keyword evidence="2" id="KW-1185">Reference proteome</keyword>
<evidence type="ECO:0000313" key="1">
    <source>
        <dbReference type="EMBL" id="BAS92290.1"/>
    </source>
</evidence>
<organism evidence="1 2">
    <name type="scientific">Oryza sativa subsp. japonica</name>
    <name type="common">Rice</name>
    <dbReference type="NCBI Taxonomy" id="39947"/>
    <lineage>
        <taxon>Eukaryota</taxon>
        <taxon>Viridiplantae</taxon>
        <taxon>Streptophyta</taxon>
        <taxon>Embryophyta</taxon>
        <taxon>Tracheophyta</taxon>
        <taxon>Spermatophyta</taxon>
        <taxon>Magnoliopsida</taxon>
        <taxon>Liliopsida</taxon>
        <taxon>Poales</taxon>
        <taxon>Poaceae</taxon>
        <taxon>BOP clade</taxon>
        <taxon>Oryzoideae</taxon>
        <taxon>Oryzeae</taxon>
        <taxon>Oryzinae</taxon>
        <taxon>Oryza</taxon>
        <taxon>Oryza sativa</taxon>
    </lineage>
</organism>
<protein>
    <submittedName>
        <fullName evidence="1">Os05g0149701 protein</fullName>
    </submittedName>
</protein>
<dbReference type="Gramene" id="Os05t0149701-00">
    <property type="protein sequence ID" value="Os05t0149701-00"/>
    <property type="gene ID" value="Os05g0149701"/>
</dbReference>
<evidence type="ECO:0000313" key="2">
    <source>
        <dbReference type="Proteomes" id="UP000059680"/>
    </source>
</evidence>